<dbReference type="Proteomes" id="UP000013827">
    <property type="component" value="Unassembled WGS sequence"/>
</dbReference>
<organism evidence="1 2">
    <name type="scientific">Emiliania huxleyi (strain CCMP1516)</name>
    <dbReference type="NCBI Taxonomy" id="280463"/>
    <lineage>
        <taxon>Eukaryota</taxon>
        <taxon>Haptista</taxon>
        <taxon>Haptophyta</taxon>
        <taxon>Prymnesiophyceae</taxon>
        <taxon>Isochrysidales</taxon>
        <taxon>Noelaerhabdaceae</taxon>
        <taxon>Emiliania</taxon>
    </lineage>
</organism>
<keyword evidence="2" id="KW-1185">Reference proteome</keyword>
<dbReference type="HOGENOM" id="CLU_181851_0_0_1"/>
<dbReference type="PaxDb" id="2903-EOD06542"/>
<accession>A0A0D3I5K7</accession>
<name>A0A0D3I5K7_EMIH1</name>
<dbReference type="GeneID" id="17252663"/>
<dbReference type="EnsemblProtists" id="EOD06542">
    <property type="protein sequence ID" value="EOD06542"/>
    <property type="gene ID" value="EMIHUDRAFT_453428"/>
</dbReference>
<dbReference type="AlphaFoldDB" id="A0A0D3I5K7"/>
<dbReference type="KEGG" id="ehx:EMIHUDRAFT_453428"/>
<dbReference type="RefSeq" id="XP_005758971.1">
    <property type="nucleotide sequence ID" value="XM_005758914.1"/>
</dbReference>
<evidence type="ECO:0000313" key="2">
    <source>
        <dbReference type="Proteomes" id="UP000013827"/>
    </source>
</evidence>
<reference evidence="1" key="2">
    <citation type="submission" date="2024-10" db="UniProtKB">
        <authorList>
            <consortium name="EnsemblProtists"/>
        </authorList>
    </citation>
    <scope>IDENTIFICATION</scope>
</reference>
<evidence type="ECO:0000313" key="1">
    <source>
        <dbReference type="EnsemblProtists" id="EOD06542"/>
    </source>
</evidence>
<sequence length="99" mass="10551">MGISPPGNLLDPTLALHTNAETYADLLRENHDISVVVQEGERGDFKVVVNDIAILDKLTDPDPFTKLAANPKAFADAKPYPRPAAMALVSKAIEAAAVN</sequence>
<proteinExistence type="predicted"/>
<reference evidence="2" key="1">
    <citation type="journal article" date="2013" name="Nature">
        <title>Pan genome of the phytoplankton Emiliania underpins its global distribution.</title>
        <authorList>
            <person name="Read B.A."/>
            <person name="Kegel J."/>
            <person name="Klute M.J."/>
            <person name="Kuo A."/>
            <person name="Lefebvre S.C."/>
            <person name="Maumus F."/>
            <person name="Mayer C."/>
            <person name="Miller J."/>
            <person name="Monier A."/>
            <person name="Salamov A."/>
            <person name="Young J."/>
            <person name="Aguilar M."/>
            <person name="Claverie J.M."/>
            <person name="Frickenhaus S."/>
            <person name="Gonzalez K."/>
            <person name="Herman E.K."/>
            <person name="Lin Y.C."/>
            <person name="Napier J."/>
            <person name="Ogata H."/>
            <person name="Sarno A.F."/>
            <person name="Shmutz J."/>
            <person name="Schroeder D."/>
            <person name="de Vargas C."/>
            <person name="Verret F."/>
            <person name="von Dassow P."/>
            <person name="Valentin K."/>
            <person name="Van de Peer Y."/>
            <person name="Wheeler G."/>
            <person name="Dacks J.B."/>
            <person name="Delwiche C.F."/>
            <person name="Dyhrman S.T."/>
            <person name="Glockner G."/>
            <person name="John U."/>
            <person name="Richards T."/>
            <person name="Worden A.Z."/>
            <person name="Zhang X."/>
            <person name="Grigoriev I.V."/>
            <person name="Allen A.E."/>
            <person name="Bidle K."/>
            <person name="Borodovsky M."/>
            <person name="Bowler C."/>
            <person name="Brownlee C."/>
            <person name="Cock J.M."/>
            <person name="Elias M."/>
            <person name="Gladyshev V.N."/>
            <person name="Groth M."/>
            <person name="Guda C."/>
            <person name="Hadaegh A."/>
            <person name="Iglesias-Rodriguez M.D."/>
            <person name="Jenkins J."/>
            <person name="Jones B.M."/>
            <person name="Lawson T."/>
            <person name="Leese F."/>
            <person name="Lindquist E."/>
            <person name="Lobanov A."/>
            <person name="Lomsadze A."/>
            <person name="Malik S.B."/>
            <person name="Marsh M.E."/>
            <person name="Mackinder L."/>
            <person name="Mock T."/>
            <person name="Mueller-Roeber B."/>
            <person name="Pagarete A."/>
            <person name="Parker M."/>
            <person name="Probert I."/>
            <person name="Quesneville H."/>
            <person name="Raines C."/>
            <person name="Rensing S.A."/>
            <person name="Riano-Pachon D.M."/>
            <person name="Richier S."/>
            <person name="Rokitta S."/>
            <person name="Shiraiwa Y."/>
            <person name="Soanes D.M."/>
            <person name="van der Giezen M."/>
            <person name="Wahlund T.M."/>
            <person name="Williams B."/>
            <person name="Wilson W."/>
            <person name="Wolfe G."/>
            <person name="Wurch L.L."/>
        </authorList>
    </citation>
    <scope>NUCLEOTIDE SEQUENCE</scope>
</reference>
<protein>
    <submittedName>
        <fullName evidence="1">Uncharacterized protein</fullName>
    </submittedName>
</protein>